<dbReference type="Proteomes" id="UP000294682">
    <property type="component" value="Unassembled WGS sequence"/>
</dbReference>
<dbReference type="Gene3D" id="2.160.20.110">
    <property type="match status" value="1"/>
</dbReference>
<reference evidence="2 3" key="1">
    <citation type="submission" date="2019-03" db="EMBL/GenBank/DDBJ databases">
        <title>Genomic Encyclopedia of Type Strains, Phase IV (KMG-IV): sequencing the most valuable type-strain genomes for metagenomic binning, comparative biology and taxonomic classification.</title>
        <authorList>
            <person name="Goeker M."/>
        </authorList>
    </citation>
    <scope>NUCLEOTIDE SEQUENCE [LARGE SCALE GENOMIC DNA]</scope>
    <source>
        <strain evidence="2 3">DSM 100433</strain>
    </source>
</reference>
<name>A0A9X8UK48_9FIRM</name>
<keyword evidence="1" id="KW-0732">Signal</keyword>
<sequence>MKYHLRCALALGVLLAALILPADAAGRVNLTPDNGYTADYGIELPFTPSPRTADYTFEVFRGENTSQPPLVRAQASLSGGVTQTLYLPLAFDLEHAERYTIRVTAQPDARRAGLDTEDSRTFPYTTQYCGGRHTEAQGGYLLGDGSAGNPYVIQNAKQLSHVREHPGSYFRQNVDIDLSSWGNWTPIDADGINYDGCGHYVWNLTSTGHSSGNALFGNLTNSTLRRFGVNTFTCTGGEYDAGLIRAASNVTLDQCLAANGTTRANVCSGGLFATAVGVTVRDSFSSSCSIYAKTANAGGLSGNFTGSLARCYAINTVAGEDSLGGISGHGTYASAFQNVYWETGRGAGSAVQEWWSSDSPSSVIWNYNPPGTFAKPAAEMTVQSTYQGFAFANVTGPYNPAKPWVWEPNQNHPLLHIFYRPEELG</sequence>
<evidence type="ECO:0000313" key="2">
    <source>
        <dbReference type="EMBL" id="TCL44088.1"/>
    </source>
</evidence>
<evidence type="ECO:0000313" key="3">
    <source>
        <dbReference type="Proteomes" id="UP000294682"/>
    </source>
</evidence>
<proteinExistence type="predicted"/>
<accession>A0A9X8UK48</accession>
<dbReference type="EMBL" id="SLUK01000003">
    <property type="protein sequence ID" value="TCL44088.1"/>
    <property type="molecule type" value="Genomic_DNA"/>
</dbReference>
<evidence type="ECO:0000256" key="1">
    <source>
        <dbReference type="SAM" id="SignalP"/>
    </source>
</evidence>
<protein>
    <recommendedName>
        <fullName evidence="4">GLUG domain-containing protein</fullName>
    </recommendedName>
</protein>
<dbReference type="AlphaFoldDB" id="A0A9X8UK48"/>
<feature type="chain" id="PRO_5040989840" description="GLUG domain-containing protein" evidence="1">
    <location>
        <begin position="25"/>
        <end position="425"/>
    </location>
</feature>
<dbReference type="RefSeq" id="WP_132084209.1">
    <property type="nucleotide sequence ID" value="NZ_SLUK01000003.1"/>
</dbReference>
<comment type="caution">
    <text evidence="2">The sequence shown here is derived from an EMBL/GenBank/DDBJ whole genome shotgun (WGS) entry which is preliminary data.</text>
</comment>
<gene>
    <name evidence="2" type="ORF">EDD78_103126</name>
</gene>
<evidence type="ECO:0008006" key="4">
    <source>
        <dbReference type="Google" id="ProtNLM"/>
    </source>
</evidence>
<organism evidence="2 3">
    <name type="scientific">Harryflintia acetispora</name>
    <dbReference type="NCBI Taxonomy" id="1849041"/>
    <lineage>
        <taxon>Bacteria</taxon>
        <taxon>Bacillati</taxon>
        <taxon>Bacillota</taxon>
        <taxon>Clostridia</taxon>
        <taxon>Eubacteriales</taxon>
        <taxon>Oscillospiraceae</taxon>
        <taxon>Harryflintia</taxon>
    </lineage>
</organism>
<feature type="signal peptide" evidence="1">
    <location>
        <begin position="1"/>
        <end position="24"/>
    </location>
</feature>
<keyword evidence="3" id="KW-1185">Reference proteome</keyword>